<dbReference type="InterPro" id="IPR002654">
    <property type="entry name" value="Glyco_trans_25"/>
</dbReference>
<keyword evidence="1" id="KW-0472">Membrane</keyword>
<sequence>MINYLISFVLIIISIYFLFYHLIKQKEPFSDDISFDIYAISLGHADRIKNIEEQKVKMDKTVNIEIFNAVKGDQLKIDELIEKNILKKEHYFNANEKIKKRELGCYFSHCQIYDKIKTDGKTGYTIIFEDDFMIKEDGLMDKIKNAILKLHNLDKDFDIIYLGNTHNNHGEKIIDNLYYVDNNVDLYGMHAYIVNNSKIDNLINNTKPIFEPIDCQLFDLSKSKKINIVVFFPTLVVQGGVQNSTINDLSIENFSDKYSRV</sequence>
<evidence type="ECO:0000313" key="3">
    <source>
        <dbReference type="EMBL" id="QHU04929.1"/>
    </source>
</evidence>
<feature type="transmembrane region" description="Helical" evidence="1">
    <location>
        <begin position="6"/>
        <end position="23"/>
    </location>
</feature>
<organism evidence="3">
    <name type="scientific">viral metagenome</name>
    <dbReference type="NCBI Taxonomy" id="1070528"/>
    <lineage>
        <taxon>unclassified sequences</taxon>
        <taxon>metagenomes</taxon>
        <taxon>organismal metagenomes</taxon>
    </lineage>
</organism>
<dbReference type="Pfam" id="PF01755">
    <property type="entry name" value="Glyco_transf_25"/>
    <property type="match status" value="1"/>
</dbReference>
<evidence type="ECO:0000259" key="2">
    <source>
        <dbReference type="Pfam" id="PF01755"/>
    </source>
</evidence>
<name>A0A6C0JH58_9ZZZZ</name>
<proteinExistence type="predicted"/>
<feature type="domain" description="Glycosyl transferase family 25" evidence="2">
    <location>
        <begin position="37"/>
        <end position="215"/>
    </location>
</feature>
<accession>A0A6C0JH58</accession>
<dbReference type="EMBL" id="MN740405">
    <property type="protein sequence ID" value="QHU04929.1"/>
    <property type="molecule type" value="Genomic_DNA"/>
</dbReference>
<protein>
    <recommendedName>
        <fullName evidence="2">Glycosyl transferase family 25 domain-containing protein</fullName>
    </recommendedName>
</protein>
<reference evidence="3" key="1">
    <citation type="journal article" date="2020" name="Nature">
        <title>Giant virus diversity and host interactions through global metagenomics.</title>
        <authorList>
            <person name="Schulz F."/>
            <person name="Roux S."/>
            <person name="Paez-Espino D."/>
            <person name="Jungbluth S."/>
            <person name="Walsh D.A."/>
            <person name="Denef V.J."/>
            <person name="McMahon K.D."/>
            <person name="Konstantinidis K.T."/>
            <person name="Eloe-Fadrosh E.A."/>
            <person name="Kyrpides N.C."/>
            <person name="Woyke T."/>
        </authorList>
    </citation>
    <scope>NUCLEOTIDE SEQUENCE</scope>
    <source>
        <strain evidence="3">GVMAG-M-3300027708-5</strain>
    </source>
</reference>
<keyword evidence="1" id="KW-0812">Transmembrane</keyword>
<keyword evidence="1" id="KW-1133">Transmembrane helix</keyword>
<evidence type="ECO:0000256" key="1">
    <source>
        <dbReference type="SAM" id="Phobius"/>
    </source>
</evidence>
<dbReference type="AlphaFoldDB" id="A0A6C0JH58"/>